<keyword evidence="6 11" id="KW-0812">Transmembrane</keyword>
<dbReference type="GO" id="GO:0055085">
    <property type="term" value="P:transmembrane transport"/>
    <property type="evidence" value="ECO:0007669"/>
    <property type="project" value="InterPro"/>
</dbReference>
<evidence type="ECO:0000256" key="6">
    <source>
        <dbReference type="ARBA" id="ARBA00022692"/>
    </source>
</evidence>
<feature type="transmembrane region" description="Helical" evidence="11">
    <location>
        <begin position="26"/>
        <end position="50"/>
    </location>
</feature>
<feature type="region of interest" description="Disordered" evidence="10">
    <location>
        <begin position="67"/>
        <end position="102"/>
    </location>
</feature>
<proteinExistence type="inferred from homology"/>
<evidence type="ECO:0000256" key="2">
    <source>
        <dbReference type="ARBA" id="ARBA00006555"/>
    </source>
</evidence>
<dbReference type="GO" id="GO:0015031">
    <property type="term" value="P:protein transport"/>
    <property type="evidence" value="ECO:0007669"/>
    <property type="project" value="UniProtKB-KW"/>
</dbReference>
<evidence type="ECO:0000256" key="8">
    <source>
        <dbReference type="ARBA" id="ARBA00022989"/>
    </source>
</evidence>
<dbReference type="NCBIfam" id="TIGR01352">
    <property type="entry name" value="tonB_Cterm"/>
    <property type="match status" value="1"/>
</dbReference>
<evidence type="ECO:0000313" key="14">
    <source>
        <dbReference type="Proteomes" id="UP000248975"/>
    </source>
</evidence>
<dbReference type="SUPFAM" id="SSF74653">
    <property type="entry name" value="TolA/TonB C-terminal domain"/>
    <property type="match status" value="1"/>
</dbReference>
<name>A0A2W5SE67_CERSP</name>
<evidence type="ECO:0000256" key="1">
    <source>
        <dbReference type="ARBA" id="ARBA00004383"/>
    </source>
</evidence>
<comment type="caution">
    <text evidence="13">The sequence shown here is derived from an EMBL/GenBank/DDBJ whole genome shotgun (WGS) entry which is preliminary data.</text>
</comment>
<evidence type="ECO:0000256" key="3">
    <source>
        <dbReference type="ARBA" id="ARBA00022448"/>
    </source>
</evidence>
<feature type="compositionally biased region" description="Low complexity" evidence="10">
    <location>
        <begin position="77"/>
        <end position="95"/>
    </location>
</feature>
<keyword evidence="7" id="KW-0653">Protein transport</keyword>
<evidence type="ECO:0000256" key="9">
    <source>
        <dbReference type="ARBA" id="ARBA00023136"/>
    </source>
</evidence>
<dbReference type="Gene3D" id="3.30.1150.10">
    <property type="match status" value="1"/>
</dbReference>
<feature type="region of interest" description="Disordered" evidence="10">
    <location>
        <begin position="132"/>
        <end position="205"/>
    </location>
</feature>
<dbReference type="Pfam" id="PF13103">
    <property type="entry name" value="TonB_2"/>
    <property type="match status" value="1"/>
</dbReference>
<comment type="subcellular location">
    <subcellularLocation>
        <location evidence="1">Cell inner membrane</location>
        <topology evidence="1">Single-pass membrane protein</topology>
        <orientation evidence="1">Periplasmic side</orientation>
    </subcellularLocation>
</comment>
<feature type="compositionally biased region" description="Polar residues" evidence="10">
    <location>
        <begin position="182"/>
        <end position="201"/>
    </location>
</feature>
<keyword evidence="5" id="KW-0997">Cell inner membrane</keyword>
<feature type="domain" description="TonB C-terminal" evidence="12">
    <location>
        <begin position="210"/>
        <end position="298"/>
    </location>
</feature>
<protein>
    <submittedName>
        <fullName evidence="13">Energy transducer TonB</fullName>
    </submittedName>
</protein>
<comment type="similarity">
    <text evidence="2">Belongs to the TonB family.</text>
</comment>
<dbReference type="PANTHER" id="PTHR33446:SF2">
    <property type="entry name" value="PROTEIN TONB"/>
    <property type="match status" value="1"/>
</dbReference>
<reference evidence="13 14" key="1">
    <citation type="submission" date="2017-08" db="EMBL/GenBank/DDBJ databases">
        <title>Infants hospitalized years apart are colonized by the same room-sourced microbial strains.</title>
        <authorList>
            <person name="Brooks B."/>
            <person name="Olm M.R."/>
            <person name="Firek B.A."/>
            <person name="Baker R."/>
            <person name="Thomas B.C."/>
            <person name="Morowitz M.J."/>
            <person name="Banfield J.F."/>
        </authorList>
    </citation>
    <scope>NUCLEOTIDE SEQUENCE [LARGE SCALE GENOMIC DNA]</scope>
    <source>
        <strain evidence="13">S2_003_000_R2_11</strain>
    </source>
</reference>
<evidence type="ECO:0000256" key="4">
    <source>
        <dbReference type="ARBA" id="ARBA00022475"/>
    </source>
</evidence>
<evidence type="ECO:0000256" key="7">
    <source>
        <dbReference type="ARBA" id="ARBA00022927"/>
    </source>
</evidence>
<dbReference type="GO" id="GO:0098797">
    <property type="term" value="C:plasma membrane protein complex"/>
    <property type="evidence" value="ECO:0007669"/>
    <property type="project" value="TreeGrafter"/>
</dbReference>
<keyword evidence="3" id="KW-0813">Transport</keyword>
<organism evidence="13 14">
    <name type="scientific">Cereibacter sphaeroides</name>
    <name type="common">Rhodobacter sphaeroides</name>
    <dbReference type="NCBI Taxonomy" id="1063"/>
    <lineage>
        <taxon>Bacteria</taxon>
        <taxon>Pseudomonadati</taxon>
        <taxon>Pseudomonadota</taxon>
        <taxon>Alphaproteobacteria</taxon>
        <taxon>Rhodobacterales</taxon>
        <taxon>Paracoccaceae</taxon>
        <taxon>Cereibacter</taxon>
    </lineage>
</organism>
<evidence type="ECO:0000313" key="13">
    <source>
        <dbReference type="EMBL" id="PZR00117.1"/>
    </source>
</evidence>
<dbReference type="EMBL" id="QFQS01000001">
    <property type="protein sequence ID" value="PZR00117.1"/>
    <property type="molecule type" value="Genomic_DNA"/>
</dbReference>
<feature type="compositionally biased region" description="Pro residues" evidence="10">
    <location>
        <begin position="138"/>
        <end position="147"/>
    </location>
</feature>
<evidence type="ECO:0000256" key="10">
    <source>
        <dbReference type="SAM" id="MobiDB-lite"/>
    </source>
</evidence>
<dbReference type="AlphaFoldDB" id="A0A2W5SE67"/>
<accession>A0A2W5SE67</accession>
<keyword evidence="4" id="KW-1003">Cell membrane</keyword>
<dbReference type="PANTHER" id="PTHR33446">
    <property type="entry name" value="PROTEIN TONB-RELATED"/>
    <property type="match status" value="1"/>
</dbReference>
<dbReference type="InterPro" id="IPR037682">
    <property type="entry name" value="TonB_C"/>
</dbReference>
<dbReference type="InterPro" id="IPR006260">
    <property type="entry name" value="TonB/TolA_C"/>
</dbReference>
<gene>
    <name evidence="13" type="ORF">DI533_05800</name>
</gene>
<evidence type="ECO:0000256" key="11">
    <source>
        <dbReference type="SAM" id="Phobius"/>
    </source>
</evidence>
<keyword evidence="8 11" id="KW-1133">Transmembrane helix</keyword>
<dbReference type="PROSITE" id="PS52015">
    <property type="entry name" value="TONB_CTD"/>
    <property type="match status" value="1"/>
</dbReference>
<evidence type="ECO:0000256" key="5">
    <source>
        <dbReference type="ARBA" id="ARBA00022519"/>
    </source>
</evidence>
<feature type="compositionally biased region" description="Basic and acidic residues" evidence="10">
    <location>
        <begin position="151"/>
        <end position="169"/>
    </location>
</feature>
<dbReference type="GO" id="GO:0031992">
    <property type="term" value="F:energy transducer activity"/>
    <property type="evidence" value="ECO:0007669"/>
    <property type="project" value="TreeGrafter"/>
</dbReference>
<sequence length="298" mass="30979">MTTAPARPHVADWTASLSGRHHAADAAAWTLSAVVVAAALAGGVALALWLERQAGNEDAIEEAMLIDLPPQPPPPAMTAAAEAAPDQPQVEAPDQTEPTEISETIPDLPEEITPPEAPPPPEQTELAQLTDLPMDSLAPPPPPPEPEPVVEEEKEKPPEPEPKPEPKPKVEKKKLPAPSVASRKTNAQSSATGEGQVSVSAGQMRDLKATWGAAIRKRVERRKSYPSGAGNASGTATVRIVVSRGGGLSSVSLSRSSGNPALDDAAVRAVRSAGSFPAAPTGLTDASYTFSLPINFSR</sequence>
<keyword evidence="9 11" id="KW-0472">Membrane</keyword>
<evidence type="ECO:0000259" key="12">
    <source>
        <dbReference type="PROSITE" id="PS52015"/>
    </source>
</evidence>
<dbReference type="Proteomes" id="UP000248975">
    <property type="component" value="Unassembled WGS sequence"/>
</dbReference>
<dbReference type="InterPro" id="IPR051045">
    <property type="entry name" value="TonB-dependent_transducer"/>
</dbReference>